<keyword evidence="2" id="KW-1185">Reference proteome</keyword>
<reference evidence="1 2" key="1">
    <citation type="journal article" date="2022" name="Front. Microbiol.">
        <title>High genomic differentiation and limited gene flow indicate recent cryptic speciation within the genus Laspinema (cyanobacteria).</title>
        <authorList>
            <person name="Stanojkovic A."/>
            <person name="Skoupy S."/>
            <person name="Skaloud P."/>
            <person name="Dvorak P."/>
        </authorList>
    </citation>
    <scope>NUCLEOTIDE SEQUENCE [LARGE SCALE GENOMIC DNA]</scope>
    <source>
        <strain evidence="1 2">D3b</strain>
    </source>
</reference>
<evidence type="ECO:0000313" key="1">
    <source>
        <dbReference type="EMBL" id="MCT7980871.1"/>
    </source>
</evidence>
<organism evidence="1 2">
    <name type="scientific">Laspinema olomoucense D3b</name>
    <dbReference type="NCBI Taxonomy" id="2953688"/>
    <lineage>
        <taxon>Bacteria</taxon>
        <taxon>Bacillati</taxon>
        <taxon>Cyanobacteriota</taxon>
        <taxon>Cyanophyceae</taxon>
        <taxon>Oscillatoriophycideae</taxon>
        <taxon>Oscillatoriales</taxon>
        <taxon>Laspinemataceae</taxon>
        <taxon>Laspinema</taxon>
        <taxon>Laspinema olomoucense</taxon>
    </lineage>
</organism>
<proteinExistence type="predicted"/>
<comment type="caution">
    <text evidence="1">The sequence shown here is derived from an EMBL/GenBank/DDBJ whole genome shotgun (WGS) entry which is preliminary data.</text>
</comment>
<evidence type="ECO:0000313" key="2">
    <source>
        <dbReference type="Proteomes" id="UP001525961"/>
    </source>
</evidence>
<protein>
    <submittedName>
        <fullName evidence="1">Uncharacterized protein</fullName>
    </submittedName>
</protein>
<gene>
    <name evidence="1" type="ORF">NG792_24400</name>
</gene>
<dbReference type="EMBL" id="JAMXFA010000046">
    <property type="protein sequence ID" value="MCT7980871.1"/>
    <property type="molecule type" value="Genomic_DNA"/>
</dbReference>
<dbReference type="RefSeq" id="WP_261237142.1">
    <property type="nucleotide sequence ID" value="NZ_JAMXFA010000046.1"/>
</dbReference>
<name>A0ABT2NHW2_9CYAN</name>
<dbReference type="Proteomes" id="UP001525961">
    <property type="component" value="Unassembled WGS sequence"/>
</dbReference>
<sequence>MNEYQRRKFKGTPEDYKRFVDAMNSEGLDVVLESMIPAELEGNQFEFTAIQLIAILRLSEALARLLQCSTEEVHSSFLSAASAEALSLSPHEKMAIVNYFYSKR</sequence>
<accession>A0ABT2NHW2</accession>